<evidence type="ECO:0000256" key="7">
    <source>
        <dbReference type="ARBA" id="ARBA00022779"/>
    </source>
</evidence>
<comment type="subcellular location">
    <subcellularLocation>
        <location evidence="2">Cell membrane</location>
        <topology evidence="2">Single-pass membrane protein</topology>
    </subcellularLocation>
</comment>
<dbReference type="AlphaFoldDB" id="A0A8A4TTF4"/>
<dbReference type="GO" id="GO:0006935">
    <property type="term" value="P:chemotaxis"/>
    <property type="evidence" value="ECO:0007669"/>
    <property type="project" value="UniProtKB-KW"/>
</dbReference>
<organism evidence="11 12">
    <name type="scientific">Sulfidibacter corallicola</name>
    <dbReference type="NCBI Taxonomy" id="2818388"/>
    <lineage>
        <taxon>Bacteria</taxon>
        <taxon>Pseudomonadati</taxon>
        <taxon>Acidobacteriota</taxon>
        <taxon>Holophagae</taxon>
        <taxon>Acanthopleuribacterales</taxon>
        <taxon>Acanthopleuribacteraceae</taxon>
        <taxon>Sulfidibacter</taxon>
    </lineage>
</organism>
<dbReference type="RefSeq" id="WP_237382543.1">
    <property type="nucleotide sequence ID" value="NZ_CP071793.1"/>
</dbReference>
<evidence type="ECO:0000256" key="8">
    <source>
        <dbReference type="ARBA" id="ARBA00022989"/>
    </source>
</evidence>
<dbReference type="GO" id="GO:0009425">
    <property type="term" value="C:bacterial-type flagellum basal body"/>
    <property type="evidence" value="ECO:0007669"/>
    <property type="project" value="InterPro"/>
</dbReference>
<dbReference type="Pfam" id="PF03748">
    <property type="entry name" value="FliL"/>
    <property type="match status" value="1"/>
</dbReference>
<dbReference type="GO" id="GO:0071978">
    <property type="term" value="P:bacterial-type flagellum-dependent swarming motility"/>
    <property type="evidence" value="ECO:0007669"/>
    <property type="project" value="TreeGrafter"/>
</dbReference>
<name>A0A8A4TTF4_SULCO</name>
<keyword evidence="7 10" id="KW-0283">Flagellar rotation</keyword>
<keyword evidence="6 10" id="KW-0812">Transmembrane</keyword>
<proteinExistence type="inferred from homology"/>
<keyword evidence="9 10" id="KW-0472">Membrane</keyword>
<dbReference type="GO" id="GO:0005886">
    <property type="term" value="C:plasma membrane"/>
    <property type="evidence" value="ECO:0007669"/>
    <property type="project" value="UniProtKB-SubCell"/>
</dbReference>
<keyword evidence="5 10" id="KW-0145">Chemotaxis</keyword>
<dbReference type="KEGG" id="scor:J3U87_08170"/>
<keyword evidence="11" id="KW-0966">Cell projection</keyword>
<evidence type="ECO:0000256" key="6">
    <source>
        <dbReference type="ARBA" id="ARBA00022692"/>
    </source>
</evidence>
<evidence type="ECO:0000256" key="5">
    <source>
        <dbReference type="ARBA" id="ARBA00022500"/>
    </source>
</evidence>
<gene>
    <name evidence="11" type="ORF">J3U87_08170</name>
</gene>
<evidence type="ECO:0000256" key="9">
    <source>
        <dbReference type="ARBA" id="ARBA00023136"/>
    </source>
</evidence>
<evidence type="ECO:0000256" key="1">
    <source>
        <dbReference type="ARBA" id="ARBA00002254"/>
    </source>
</evidence>
<sequence>MAWEEESIDTGADFEEVGGKRNPLKLIIMAVAVLALAAGGFFAYKYFTKEKPATAEGEEGTGQEAEAPDVPVPATGQKVDLDKFTLNLADKGKPHYLVTTIALEVTTEELKTALDDATDPKLYRVKTRDTILRILRAKTFKEINDPATLKEVSKEIEFKLNRIYNQDGKVMNVYFTEFMVQ</sequence>
<keyword evidence="11" id="KW-0969">Cilium</keyword>
<feature type="transmembrane region" description="Helical" evidence="10">
    <location>
        <begin position="26"/>
        <end position="44"/>
    </location>
</feature>
<keyword evidence="11" id="KW-0282">Flagellum</keyword>
<accession>A0A8A4TTF4</accession>
<keyword evidence="4 10" id="KW-1003">Cell membrane</keyword>
<evidence type="ECO:0000313" key="11">
    <source>
        <dbReference type="EMBL" id="QTD52434.1"/>
    </source>
</evidence>
<comment type="similarity">
    <text evidence="3 10">Belongs to the FliL family.</text>
</comment>
<keyword evidence="8 10" id="KW-1133">Transmembrane helix</keyword>
<evidence type="ECO:0000256" key="10">
    <source>
        <dbReference type="RuleBase" id="RU364125"/>
    </source>
</evidence>
<evidence type="ECO:0000256" key="3">
    <source>
        <dbReference type="ARBA" id="ARBA00008281"/>
    </source>
</evidence>
<evidence type="ECO:0000256" key="2">
    <source>
        <dbReference type="ARBA" id="ARBA00004162"/>
    </source>
</evidence>
<dbReference type="InterPro" id="IPR005503">
    <property type="entry name" value="FliL"/>
</dbReference>
<comment type="function">
    <text evidence="1 10">Controls the rotational direction of flagella during chemotaxis.</text>
</comment>
<evidence type="ECO:0000256" key="4">
    <source>
        <dbReference type="ARBA" id="ARBA00022475"/>
    </source>
</evidence>
<reference evidence="11" key="1">
    <citation type="submission" date="2021-03" db="EMBL/GenBank/DDBJ databases">
        <title>Acanthopleuribacteraceae sp. M133.</title>
        <authorList>
            <person name="Wang G."/>
        </authorList>
    </citation>
    <scope>NUCLEOTIDE SEQUENCE</scope>
    <source>
        <strain evidence="11">M133</strain>
    </source>
</reference>
<dbReference type="PANTHER" id="PTHR35091">
    <property type="entry name" value="FLAGELLAR PROTEIN FLIL"/>
    <property type="match status" value="1"/>
</dbReference>
<evidence type="ECO:0000313" key="12">
    <source>
        <dbReference type="Proteomes" id="UP000663929"/>
    </source>
</evidence>
<dbReference type="EMBL" id="CP071793">
    <property type="protein sequence ID" value="QTD52434.1"/>
    <property type="molecule type" value="Genomic_DNA"/>
</dbReference>
<dbReference type="PANTHER" id="PTHR35091:SF2">
    <property type="entry name" value="FLAGELLAR PROTEIN FLIL"/>
    <property type="match status" value="1"/>
</dbReference>
<keyword evidence="12" id="KW-1185">Reference proteome</keyword>
<protein>
    <recommendedName>
        <fullName evidence="10">Flagellar protein FliL</fullName>
    </recommendedName>
</protein>
<dbReference type="Proteomes" id="UP000663929">
    <property type="component" value="Chromosome"/>
</dbReference>